<dbReference type="Proteomes" id="UP001056890">
    <property type="component" value="Chromosome"/>
</dbReference>
<dbReference type="PANTHER" id="PTHR38105:SF5">
    <property type="entry name" value="OUTER MEMBRANE PROTEIN"/>
    <property type="match status" value="1"/>
</dbReference>
<accession>A0AAE9MDY6</accession>
<gene>
    <name evidence="3" type="ORF">NHF51_11355</name>
</gene>
<feature type="signal peptide" evidence="2">
    <location>
        <begin position="1"/>
        <end position="23"/>
    </location>
</feature>
<name>A0AAE9MDY6_9GAMM</name>
<reference evidence="3" key="1">
    <citation type="submission" date="2022-06" db="EMBL/GenBank/DDBJ databases">
        <title>Complete Genome of Aeromonas sp. Strain SOD01 Isolated from an Urban Freshwater Stream.</title>
        <authorList>
            <person name="Williams L.E."/>
            <person name="Brysgel T."/>
            <person name="Capestro E.M."/>
            <person name="Foltz G.V."/>
            <person name="Gardner A.E."/>
            <person name="Ingrassia J."/>
            <person name="Peterson E."/>
            <person name="Arruda J."/>
            <person name="Flaherty I."/>
            <person name="Hunt M."/>
            <person name="Pappas G."/>
            <person name="Ramsaran S."/>
            <person name="Rocha M."/>
        </authorList>
    </citation>
    <scope>NUCLEOTIDE SEQUENCE</scope>
    <source>
        <strain evidence="3">SOD01</strain>
    </source>
</reference>
<sequence length="235" mass="27804">MKLKFTCAAIAVCSALTSMNANALSLNYRHEFLEKQDQQSDRLVVSHRFDNGWGVGVESKFTSGGEGEGAFDELHTTGTEYDLTYLAKPNDKWWWEAGFNTEITNDVQDLRIHFKPTYWFNPNFYTAARFRVGQRNYDDSLNKENGHYFQLNYYLGYNAENWSVAYDFEYKKLDYPDFNGEEYSYLNNVTIRVPINKNWRPFTEIGYVSYNDPADDNPYPNDWQWRWRVGIEYIF</sequence>
<protein>
    <submittedName>
        <fullName evidence="3">Oligogalacturonate-specific porin KdgM family protein</fullName>
    </submittedName>
</protein>
<organism evidence="3 4">
    <name type="scientific">Aeromonas encheleia</name>
    <dbReference type="NCBI Taxonomy" id="73010"/>
    <lineage>
        <taxon>Bacteria</taxon>
        <taxon>Pseudomonadati</taxon>
        <taxon>Pseudomonadota</taxon>
        <taxon>Gammaproteobacteria</taxon>
        <taxon>Aeromonadales</taxon>
        <taxon>Aeromonadaceae</taxon>
        <taxon>Aeromonas</taxon>
    </lineage>
</organism>
<dbReference type="AlphaFoldDB" id="A0AAE9MDY6"/>
<keyword evidence="4" id="KW-1185">Reference proteome</keyword>
<dbReference type="Pfam" id="PF06178">
    <property type="entry name" value="KdgM"/>
    <property type="match status" value="1"/>
</dbReference>
<dbReference type="EMBL" id="CP099717">
    <property type="protein sequence ID" value="USV55966.1"/>
    <property type="molecule type" value="Genomic_DNA"/>
</dbReference>
<evidence type="ECO:0000313" key="3">
    <source>
        <dbReference type="EMBL" id="USV55966.1"/>
    </source>
</evidence>
<dbReference type="GO" id="GO:0015772">
    <property type="term" value="P:oligosaccharide transport"/>
    <property type="evidence" value="ECO:0007669"/>
    <property type="project" value="TreeGrafter"/>
</dbReference>
<dbReference type="Gene3D" id="2.40.160.40">
    <property type="entry name" value="monomeric porin ompg"/>
    <property type="match status" value="1"/>
</dbReference>
<dbReference type="GO" id="GO:0015288">
    <property type="term" value="F:porin activity"/>
    <property type="evidence" value="ECO:0007669"/>
    <property type="project" value="TreeGrafter"/>
</dbReference>
<dbReference type="InterPro" id="IPR009331">
    <property type="entry name" value="Oligogalacturonate-sp_porin"/>
</dbReference>
<dbReference type="RefSeq" id="WP_042653588.1">
    <property type="nucleotide sequence ID" value="NZ_CAWMEL010000020.1"/>
</dbReference>
<evidence type="ECO:0000256" key="1">
    <source>
        <dbReference type="ARBA" id="ARBA00022729"/>
    </source>
</evidence>
<feature type="chain" id="PRO_5042105372" evidence="2">
    <location>
        <begin position="24"/>
        <end position="235"/>
    </location>
</feature>
<dbReference type="InterPro" id="IPR053713">
    <property type="entry name" value="Bact_OM_Channel_sf"/>
</dbReference>
<dbReference type="PANTHER" id="PTHR38105">
    <property type="entry name" value="OUTER MEMBRANE PROTEIN-RELATED-RELATED"/>
    <property type="match status" value="1"/>
</dbReference>
<dbReference type="GO" id="GO:0009279">
    <property type="term" value="C:cell outer membrane"/>
    <property type="evidence" value="ECO:0007669"/>
    <property type="project" value="TreeGrafter"/>
</dbReference>
<evidence type="ECO:0000313" key="4">
    <source>
        <dbReference type="Proteomes" id="UP001056890"/>
    </source>
</evidence>
<proteinExistence type="predicted"/>
<keyword evidence="1 2" id="KW-0732">Signal</keyword>
<evidence type="ECO:0000256" key="2">
    <source>
        <dbReference type="SAM" id="SignalP"/>
    </source>
</evidence>
<dbReference type="SUPFAM" id="SSF56935">
    <property type="entry name" value="Porins"/>
    <property type="match status" value="1"/>
</dbReference>